<evidence type="ECO:0008006" key="3">
    <source>
        <dbReference type="Google" id="ProtNLM"/>
    </source>
</evidence>
<keyword evidence="2" id="KW-1185">Reference proteome</keyword>
<organism evidence="1 2">
    <name type="scientific">Maribrevibacterium harenarium</name>
    <dbReference type="NCBI Taxonomy" id="2589817"/>
    <lineage>
        <taxon>Bacteria</taxon>
        <taxon>Pseudomonadati</taxon>
        <taxon>Pseudomonadota</taxon>
        <taxon>Gammaproteobacteria</taxon>
        <taxon>Oceanospirillales</taxon>
        <taxon>Oceanospirillaceae</taxon>
        <taxon>Maribrevibacterium</taxon>
    </lineage>
</organism>
<dbReference type="EMBL" id="VFRR01000045">
    <property type="protein sequence ID" value="TPE47181.1"/>
    <property type="molecule type" value="Genomic_DNA"/>
</dbReference>
<evidence type="ECO:0000313" key="2">
    <source>
        <dbReference type="Proteomes" id="UP000315901"/>
    </source>
</evidence>
<reference evidence="1 2" key="1">
    <citation type="submission" date="2019-06" db="EMBL/GenBank/DDBJ databases">
        <title>A novel bacterium of genus Marinomonas, isolated from coastal sand.</title>
        <authorList>
            <person name="Huang H."/>
            <person name="Mo K."/>
            <person name="Hu Y."/>
        </authorList>
    </citation>
    <scope>NUCLEOTIDE SEQUENCE [LARGE SCALE GENOMIC DNA]</scope>
    <source>
        <strain evidence="1 2">HB171799</strain>
    </source>
</reference>
<dbReference type="RefSeq" id="WP_140590945.1">
    <property type="nucleotide sequence ID" value="NZ_VFRR01000045.1"/>
</dbReference>
<accession>A0A501WJH3</accession>
<dbReference type="Proteomes" id="UP000315901">
    <property type="component" value="Unassembled WGS sequence"/>
</dbReference>
<dbReference type="OrthoDB" id="5912797at2"/>
<protein>
    <recommendedName>
        <fullName evidence="3">Nuclease-like protein</fullName>
    </recommendedName>
</protein>
<sequence>MELHFKEASGNTNEGDVVWIHSSGRQALIADIVSGCEVDKGVDLLGSWLCLNEAEDIFSATWLTEQLHLLLQRSGVQATIGIITKHANEFVLNLVGNIRLYRVESAVTKVAEAGFEIQPTSVIGSEYTPIVKTVTVKTSPHVKYILASDGLDSESMCGLALNADALNSGAMRSKLLPAACDGDWSALIFPMAQSHTFVDEDWPYNPFVGHQEDRIHERRGLSELATALFSDPLFEGFRIVSCPPILGPSSSRLFDGLLVYPFGVIPLELKDHHGEITVEIGTNRRNSLRVKNERGENYFTSPVVKLRESLRRFGDLPQLRGLQTECKNAGLVIFTANHVSVNCGLDGDFIPAPFKGAGEIMVAKTKQVPDLLKDFVRSRFGKKLVPKLSDSDINRLVNAITAVSDEPEQYHQPMLQIGDYCVDIVPINDESSDYYRKRSYISPLKWFVLPC</sequence>
<proteinExistence type="predicted"/>
<dbReference type="AlphaFoldDB" id="A0A501WJH3"/>
<gene>
    <name evidence="1" type="ORF">FJM67_14910</name>
</gene>
<evidence type="ECO:0000313" key="1">
    <source>
        <dbReference type="EMBL" id="TPE47181.1"/>
    </source>
</evidence>
<name>A0A501WJH3_9GAMM</name>
<comment type="caution">
    <text evidence="1">The sequence shown here is derived from an EMBL/GenBank/DDBJ whole genome shotgun (WGS) entry which is preliminary data.</text>
</comment>